<dbReference type="AlphaFoldDB" id="A0A439DFY9"/>
<keyword evidence="2" id="KW-0812">Transmembrane</keyword>
<dbReference type="Pfam" id="PF11807">
    <property type="entry name" value="UstYa"/>
    <property type="match status" value="1"/>
</dbReference>
<accession>A0A439DFY9</accession>
<sequence length="282" mass="32577">MSSSIDSIEHRGLLGDDSEKTRHNEKSLIQSFTRYYTDSRLHKVILFLLSISIVLNVVLAALYLRTLSPSETPTKYAQMKRVREEPYVIVTPYSSDNETLQDELWYNINVDSAVVALSDDWAAEHGLRKAQRFPWDQSKGIYILHGYHNLHCLKIIYISMSESRRGVPQTRSWHHVSHCLDALRRQIICDADDTPRATDRRVEVVSGLLQHRQCRSWDQLEAFAKQHTACYKRPENPDEKKASKLDRFKHCPPDSGYIVTDNYVSTEPLLEGLPEESIQDHV</sequence>
<evidence type="ECO:0000313" key="3">
    <source>
        <dbReference type="EMBL" id="RWA13289.1"/>
    </source>
</evidence>
<organism evidence="3 4">
    <name type="scientific">Xylaria grammica</name>
    <dbReference type="NCBI Taxonomy" id="363999"/>
    <lineage>
        <taxon>Eukaryota</taxon>
        <taxon>Fungi</taxon>
        <taxon>Dikarya</taxon>
        <taxon>Ascomycota</taxon>
        <taxon>Pezizomycotina</taxon>
        <taxon>Sordariomycetes</taxon>
        <taxon>Xylariomycetidae</taxon>
        <taxon>Xylariales</taxon>
        <taxon>Xylariaceae</taxon>
        <taxon>Xylaria</taxon>
    </lineage>
</organism>
<comment type="similarity">
    <text evidence="1">Belongs to the ustYa family.</text>
</comment>
<dbReference type="PANTHER" id="PTHR33365">
    <property type="entry name" value="YALI0B05434P"/>
    <property type="match status" value="1"/>
</dbReference>
<evidence type="ECO:0000256" key="2">
    <source>
        <dbReference type="SAM" id="Phobius"/>
    </source>
</evidence>
<dbReference type="Proteomes" id="UP000286045">
    <property type="component" value="Unassembled WGS sequence"/>
</dbReference>
<dbReference type="STRING" id="363999.A0A439DFY9"/>
<dbReference type="PANTHER" id="PTHR33365:SF6">
    <property type="entry name" value="OXIDASE USTYA"/>
    <property type="match status" value="1"/>
</dbReference>
<proteinExistence type="inferred from homology"/>
<keyword evidence="2" id="KW-1133">Transmembrane helix</keyword>
<comment type="caution">
    <text evidence="3">The sequence shown here is derived from an EMBL/GenBank/DDBJ whole genome shotgun (WGS) entry which is preliminary data.</text>
</comment>
<feature type="transmembrane region" description="Helical" evidence="2">
    <location>
        <begin position="44"/>
        <end position="64"/>
    </location>
</feature>
<protein>
    <submittedName>
        <fullName evidence="3">Uncharacterized protein</fullName>
    </submittedName>
</protein>
<gene>
    <name evidence="3" type="ORF">EKO27_g1832</name>
</gene>
<keyword evidence="2" id="KW-0472">Membrane</keyword>
<name>A0A439DFY9_9PEZI</name>
<dbReference type="InterPro" id="IPR021765">
    <property type="entry name" value="UstYa-like"/>
</dbReference>
<evidence type="ECO:0000313" key="4">
    <source>
        <dbReference type="Proteomes" id="UP000286045"/>
    </source>
</evidence>
<keyword evidence="4" id="KW-1185">Reference proteome</keyword>
<evidence type="ECO:0000256" key="1">
    <source>
        <dbReference type="ARBA" id="ARBA00035112"/>
    </source>
</evidence>
<reference evidence="3 4" key="1">
    <citation type="submission" date="2018-12" db="EMBL/GenBank/DDBJ databases">
        <title>Draft genome sequence of Xylaria grammica IHI A82.</title>
        <authorList>
            <person name="Buettner E."/>
            <person name="Kellner H."/>
        </authorList>
    </citation>
    <scope>NUCLEOTIDE SEQUENCE [LARGE SCALE GENOMIC DNA]</scope>
    <source>
        <strain evidence="3 4">IHI A82</strain>
    </source>
</reference>
<dbReference type="EMBL" id="RYZI01000030">
    <property type="protein sequence ID" value="RWA13289.1"/>
    <property type="molecule type" value="Genomic_DNA"/>
</dbReference>
<dbReference type="GO" id="GO:0043386">
    <property type="term" value="P:mycotoxin biosynthetic process"/>
    <property type="evidence" value="ECO:0007669"/>
    <property type="project" value="InterPro"/>
</dbReference>